<dbReference type="Proteomes" id="UP000308133">
    <property type="component" value="Unassembled WGS sequence"/>
</dbReference>
<keyword evidence="2" id="KW-0472">Membrane</keyword>
<protein>
    <submittedName>
        <fullName evidence="3">Uncharacterized protein</fullName>
    </submittedName>
</protein>
<dbReference type="InterPro" id="IPR010718">
    <property type="entry name" value="DUF1294"/>
</dbReference>
<accession>A0A4U7B491</accession>
<reference evidence="3 4" key="1">
    <citation type="submission" date="2018-02" db="EMBL/GenBank/DDBJ databases">
        <title>Draft genome sequences of Elsinoe sp., causing black scab on jojoba.</title>
        <authorList>
            <person name="Stodart B."/>
            <person name="Jeffress S."/>
            <person name="Ash G."/>
            <person name="Arun Chinnappa K."/>
        </authorList>
    </citation>
    <scope>NUCLEOTIDE SEQUENCE [LARGE SCALE GENOMIC DNA]</scope>
    <source>
        <strain evidence="3 4">Hillstone_2</strain>
    </source>
</reference>
<dbReference type="Pfam" id="PF06961">
    <property type="entry name" value="DUF1294"/>
    <property type="match status" value="1"/>
</dbReference>
<evidence type="ECO:0000256" key="2">
    <source>
        <dbReference type="SAM" id="Phobius"/>
    </source>
</evidence>
<feature type="transmembrane region" description="Helical" evidence="2">
    <location>
        <begin position="106"/>
        <end position="130"/>
    </location>
</feature>
<dbReference type="EMBL" id="PTQR01000053">
    <property type="protein sequence ID" value="TKX23576.1"/>
    <property type="molecule type" value="Genomic_DNA"/>
</dbReference>
<sequence>MAYYRRSYTEDDHDLAPLHDHDAGHSTATHFFDEPVHYGYQAEHNWSELEHDIAAPAQQVPEPKAPPPTPNPVSQTPNSEATLPSLYMIILGLVSMFLPMLRELTLVLTFSCDFSGWILHSALSFSLYYIDHLHSTTNKPRIPALVLHFVDFRGGWPGAFLALYVYHYKKDDSAFRKRFWTIVAINNIYAFLQVLMWLGEMAVLGKEHAEKMKAEKDGVVV</sequence>
<name>A0A4U7B491_9PEZI</name>
<evidence type="ECO:0000256" key="1">
    <source>
        <dbReference type="SAM" id="MobiDB-lite"/>
    </source>
</evidence>
<keyword evidence="2" id="KW-0812">Transmembrane</keyword>
<feature type="region of interest" description="Disordered" evidence="1">
    <location>
        <begin position="59"/>
        <end position="78"/>
    </location>
</feature>
<organism evidence="3 4">
    <name type="scientific">Elsinoe australis</name>
    <dbReference type="NCBI Taxonomy" id="40998"/>
    <lineage>
        <taxon>Eukaryota</taxon>
        <taxon>Fungi</taxon>
        <taxon>Dikarya</taxon>
        <taxon>Ascomycota</taxon>
        <taxon>Pezizomycotina</taxon>
        <taxon>Dothideomycetes</taxon>
        <taxon>Dothideomycetidae</taxon>
        <taxon>Myriangiales</taxon>
        <taxon>Elsinoaceae</taxon>
        <taxon>Elsinoe</taxon>
    </lineage>
</organism>
<evidence type="ECO:0000313" key="3">
    <source>
        <dbReference type="EMBL" id="TKX23576.1"/>
    </source>
</evidence>
<gene>
    <name evidence="3" type="ORF">C1H76_4088</name>
</gene>
<keyword evidence="2" id="KW-1133">Transmembrane helix</keyword>
<proteinExistence type="predicted"/>
<feature type="transmembrane region" description="Helical" evidence="2">
    <location>
        <begin position="178"/>
        <end position="198"/>
    </location>
</feature>
<evidence type="ECO:0000313" key="4">
    <source>
        <dbReference type="Proteomes" id="UP000308133"/>
    </source>
</evidence>
<dbReference type="AlphaFoldDB" id="A0A4U7B491"/>
<feature type="transmembrane region" description="Helical" evidence="2">
    <location>
        <begin position="142"/>
        <end position="166"/>
    </location>
</feature>
<comment type="caution">
    <text evidence="3">The sequence shown here is derived from an EMBL/GenBank/DDBJ whole genome shotgun (WGS) entry which is preliminary data.</text>
</comment>